<dbReference type="Gene3D" id="1.20.5.340">
    <property type="match status" value="1"/>
</dbReference>
<dbReference type="RefSeq" id="WP_155446100.1">
    <property type="nucleotide sequence ID" value="NZ_JAOQNR010000010.1"/>
</dbReference>
<organism evidence="1 2">
    <name type="scientific">Rhodoblastus acidophilus</name>
    <name type="common">Rhodopseudomonas acidophila</name>
    <dbReference type="NCBI Taxonomy" id="1074"/>
    <lineage>
        <taxon>Bacteria</taxon>
        <taxon>Pseudomonadati</taxon>
        <taxon>Pseudomonadota</taxon>
        <taxon>Alphaproteobacteria</taxon>
        <taxon>Hyphomicrobiales</taxon>
        <taxon>Rhodoblastaceae</taxon>
        <taxon>Rhodoblastus</taxon>
    </lineage>
</organism>
<proteinExistence type="predicted"/>
<evidence type="ECO:0000313" key="2">
    <source>
        <dbReference type="Proteomes" id="UP000439113"/>
    </source>
</evidence>
<dbReference type="EMBL" id="WNKS01000007">
    <property type="protein sequence ID" value="MTV31415.1"/>
    <property type="molecule type" value="Genomic_DNA"/>
</dbReference>
<name>A0A6N8DPE5_RHOAC</name>
<dbReference type="Proteomes" id="UP000439113">
    <property type="component" value="Unassembled WGS sequence"/>
</dbReference>
<protein>
    <submittedName>
        <fullName evidence="1">Uncharacterized protein</fullName>
    </submittedName>
</protein>
<gene>
    <name evidence="1" type="ORF">GJ654_10455</name>
</gene>
<sequence>MRTSQERLSDALREKTETLNGERGDPNMAALRVKDLAGFTNALAGTMKTASGTKKKAATIADTLAQIGQLVNTLNDGVTALQGDMTTAQGNISTLQTDEAATKGRLDAAAGANVPGMSSTAVSAAPTQSDFNALRQDVANLHAALLALISDFS</sequence>
<accession>A0A6N8DPE5</accession>
<evidence type="ECO:0000313" key="1">
    <source>
        <dbReference type="EMBL" id="MTV31415.1"/>
    </source>
</evidence>
<reference evidence="1 2" key="1">
    <citation type="submission" date="2019-11" db="EMBL/GenBank/DDBJ databases">
        <title>Whole-genome sequence of a Rhodoblastus acidophilus DSM 142.</title>
        <authorList>
            <person name="Kyndt J.A."/>
            <person name="Meyer T.E."/>
        </authorList>
    </citation>
    <scope>NUCLEOTIDE SEQUENCE [LARGE SCALE GENOMIC DNA]</scope>
    <source>
        <strain evidence="1 2">DSM 142</strain>
    </source>
</reference>
<comment type="caution">
    <text evidence="1">The sequence shown here is derived from an EMBL/GenBank/DDBJ whole genome shotgun (WGS) entry which is preliminary data.</text>
</comment>
<dbReference type="AlphaFoldDB" id="A0A6N8DPE5"/>